<name>A0A9Q0JU89_9MAGN</name>
<sequence>MKGQTGLHSPQLNFLFPLQWDHQTSSWQVLGLPKMIEGYMIFYELWENYSVEPCVISNGIIRPLPCYLKNFPSQTSRFSIFRMSLKDKEIVHDREEDKEDKEDKED</sequence>
<organism evidence="1 2">
    <name type="scientific">Protea cynaroides</name>
    <dbReference type="NCBI Taxonomy" id="273540"/>
    <lineage>
        <taxon>Eukaryota</taxon>
        <taxon>Viridiplantae</taxon>
        <taxon>Streptophyta</taxon>
        <taxon>Embryophyta</taxon>
        <taxon>Tracheophyta</taxon>
        <taxon>Spermatophyta</taxon>
        <taxon>Magnoliopsida</taxon>
        <taxon>Proteales</taxon>
        <taxon>Proteaceae</taxon>
        <taxon>Protea</taxon>
    </lineage>
</organism>
<dbReference type="Proteomes" id="UP001141806">
    <property type="component" value="Unassembled WGS sequence"/>
</dbReference>
<dbReference type="EMBL" id="JAMYWD010000012">
    <property type="protein sequence ID" value="KAJ4952036.1"/>
    <property type="molecule type" value="Genomic_DNA"/>
</dbReference>
<protein>
    <submittedName>
        <fullName evidence="1">Uncharacterized protein</fullName>
    </submittedName>
</protein>
<comment type="caution">
    <text evidence="1">The sequence shown here is derived from an EMBL/GenBank/DDBJ whole genome shotgun (WGS) entry which is preliminary data.</text>
</comment>
<dbReference type="AlphaFoldDB" id="A0A9Q0JU89"/>
<reference evidence="1" key="1">
    <citation type="journal article" date="2023" name="Plant J.">
        <title>The genome of the king protea, Protea cynaroides.</title>
        <authorList>
            <person name="Chang J."/>
            <person name="Duong T.A."/>
            <person name="Schoeman C."/>
            <person name="Ma X."/>
            <person name="Roodt D."/>
            <person name="Barker N."/>
            <person name="Li Z."/>
            <person name="Van de Peer Y."/>
            <person name="Mizrachi E."/>
        </authorList>
    </citation>
    <scope>NUCLEOTIDE SEQUENCE</scope>
    <source>
        <tissue evidence="1">Young leaves</tissue>
    </source>
</reference>
<proteinExistence type="predicted"/>
<accession>A0A9Q0JU89</accession>
<evidence type="ECO:0000313" key="2">
    <source>
        <dbReference type="Proteomes" id="UP001141806"/>
    </source>
</evidence>
<keyword evidence="2" id="KW-1185">Reference proteome</keyword>
<evidence type="ECO:0000313" key="1">
    <source>
        <dbReference type="EMBL" id="KAJ4952036.1"/>
    </source>
</evidence>
<gene>
    <name evidence="1" type="ORF">NE237_028868</name>
</gene>